<name>A0ABY8SLF6_9BURK</name>
<evidence type="ECO:0000259" key="1">
    <source>
        <dbReference type="Pfam" id="PF20109"/>
    </source>
</evidence>
<dbReference type="Pfam" id="PF20109">
    <property type="entry name" value="Trans_reg_dom"/>
    <property type="match status" value="1"/>
</dbReference>
<reference evidence="2 3" key="1">
    <citation type="submission" date="2023-05" db="EMBL/GenBank/DDBJ databases">
        <authorList>
            <person name="Yin Y."/>
            <person name="Lu Z."/>
        </authorList>
    </citation>
    <scope>NUCLEOTIDE SEQUENCE [LARGE SCALE GENOMIC DNA]</scope>
    <source>
        <strain evidence="2 3">ZM22</strain>
    </source>
</reference>
<sequence length="236" mass="27487">MSTVQADKEPVGPKSSRQWAWEFLRRNPAYREAYAQWMALPEAVRSLSINTQELCRSLSDEIPMSLFVVEEQQQLDDKWHEKLSGKSKTEDFAAVSPFHPKKGVEPLLGENLKEWHERTLEIRKEAGFAISHSSSILPKERFGIKKWIDPEVSPLPESEAEIFSDLKFEVYAEFCESEHFRQKPCSVSVGEIKRTEVVLKIDVMQPIGYLKNELEILVKEQRKFIEKIMKDKPQYF</sequence>
<keyword evidence="3" id="KW-1185">Reference proteome</keyword>
<organism evidence="2 3">
    <name type="scientific">Comamonas resistens</name>
    <dbReference type="NCBI Taxonomy" id="3046670"/>
    <lineage>
        <taxon>Bacteria</taxon>
        <taxon>Pseudomonadati</taxon>
        <taxon>Pseudomonadota</taxon>
        <taxon>Betaproteobacteria</taxon>
        <taxon>Burkholderiales</taxon>
        <taxon>Comamonadaceae</taxon>
        <taxon>Comamonas</taxon>
    </lineage>
</organism>
<evidence type="ECO:0000313" key="3">
    <source>
        <dbReference type="Proteomes" id="UP001240697"/>
    </source>
</evidence>
<proteinExistence type="predicted"/>
<gene>
    <name evidence="2" type="ORF">QMY55_14645</name>
</gene>
<accession>A0ABY8SLF6</accession>
<dbReference type="InterPro" id="IPR045465">
    <property type="entry name" value="Trans_reg_dom"/>
</dbReference>
<dbReference type="RefSeq" id="WP_283484925.1">
    <property type="nucleotide sequence ID" value="NZ_CP125947.1"/>
</dbReference>
<evidence type="ECO:0000313" key="2">
    <source>
        <dbReference type="EMBL" id="WHS63768.1"/>
    </source>
</evidence>
<protein>
    <submittedName>
        <fullName evidence="2">DUF6499 domain-containing protein</fullName>
    </submittedName>
</protein>
<dbReference type="EMBL" id="CP125947">
    <property type="protein sequence ID" value="WHS63768.1"/>
    <property type="molecule type" value="Genomic_DNA"/>
</dbReference>
<feature type="domain" description="Transcriptional regulator-like" evidence="1">
    <location>
        <begin position="16"/>
        <end position="43"/>
    </location>
</feature>
<dbReference type="Proteomes" id="UP001240697">
    <property type="component" value="Chromosome"/>
</dbReference>